<name>A0AAE3H6H2_9BACT</name>
<accession>A0AAE3H6H2</accession>
<comment type="caution">
    <text evidence="1">The sequence shown here is derived from an EMBL/GenBank/DDBJ whole genome shotgun (WGS) entry which is preliminary data.</text>
</comment>
<gene>
    <name evidence="1" type="ORF">EGI31_22895</name>
</gene>
<dbReference type="InterPro" id="IPR009297">
    <property type="entry name" value="DUF952"/>
</dbReference>
<evidence type="ECO:0000313" key="2">
    <source>
        <dbReference type="Proteomes" id="UP001204144"/>
    </source>
</evidence>
<dbReference type="SUPFAM" id="SSF56399">
    <property type="entry name" value="ADP-ribosylation"/>
    <property type="match status" value="1"/>
</dbReference>
<keyword evidence="2" id="KW-1185">Reference proteome</keyword>
<dbReference type="PANTHER" id="PTHR34129">
    <property type="entry name" value="BLR1139 PROTEIN"/>
    <property type="match status" value="1"/>
</dbReference>
<dbReference type="Gene3D" id="3.20.170.20">
    <property type="entry name" value="Protein of unknown function DUF952"/>
    <property type="match status" value="1"/>
</dbReference>
<protein>
    <submittedName>
        <fullName evidence="1">DUF952 domain-containing protein</fullName>
    </submittedName>
</protein>
<dbReference type="EMBL" id="RJUF01000192">
    <property type="protein sequence ID" value="MCP9765793.1"/>
    <property type="molecule type" value="Genomic_DNA"/>
</dbReference>
<organism evidence="1 2">
    <name type="scientific">Lacihabitans soyangensis</name>
    <dbReference type="NCBI Taxonomy" id="869394"/>
    <lineage>
        <taxon>Bacteria</taxon>
        <taxon>Pseudomonadati</taxon>
        <taxon>Bacteroidota</taxon>
        <taxon>Cytophagia</taxon>
        <taxon>Cytophagales</taxon>
        <taxon>Leadbetterellaceae</taxon>
        <taxon>Lacihabitans</taxon>
    </lineage>
</organism>
<dbReference type="Pfam" id="PF06108">
    <property type="entry name" value="DUF952"/>
    <property type="match status" value="1"/>
</dbReference>
<dbReference type="Proteomes" id="UP001204144">
    <property type="component" value="Unassembled WGS sequence"/>
</dbReference>
<dbReference type="AlphaFoldDB" id="A0AAE3H6H2"/>
<proteinExistence type="predicted"/>
<dbReference type="PANTHER" id="PTHR34129:SF1">
    <property type="entry name" value="DUF952 DOMAIN-CONTAINING PROTEIN"/>
    <property type="match status" value="1"/>
</dbReference>
<evidence type="ECO:0000313" key="1">
    <source>
        <dbReference type="EMBL" id="MCP9765793.1"/>
    </source>
</evidence>
<sequence>MISLQMQWWLTTINSKMLYHVVKETHWNTFKKSNLYFSETFDTENFIHLSEASQIKGVLKRYYKNQNNLLILCIEKEKLTSDLIYEKATNNDYFPHLYGGLNINAISKIIKGTYLELIDIEL</sequence>
<reference evidence="1 2" key="1">
    <citation type="submission" date="2018-11" db="EMBL/GenBank/DDBJ databases">
        <title>Novel bacteria species description.</title>
        <authorList>
            <person name="Han J.-H."/>
        </authorList>
    </citation>
    <scope>NUCLEOTIDE SEQUENCE [LARGE SCALE GENOMIC DNA]</scope>
    <source>
        <strain evidence="1 2">KCTC23259</strain>
    </source>
</reference>